<evidence type="ECO:0000313" key="4">
    <source>
        <dbReference type="Proteomes" id="UP000571084"/>
    </source>
</evidence>
<feature type="transmembrane region" description="Helical" evidence="1">
    <location>
        <begin position="108"/>
        <end position="132"/>
    </location>
</feature>
<evidence type="ECO:0000259" key="2">
    <source>
        <dbReference type="Pfam" id="PF01757"/>
    </source>
</evidence>
<feature type="transmembrane region" description="Helical" evidence="1">
    <location>
        <begin position="144"/>
        <end position="165"/>
    </location>
</feature>
<evidence type="ECO:0000313" key="3">
    <source>
        <dbReference type="EMBL" id="MBB5202138.1"/>
    </source>
</evidence>
<dbReference type="PANTHER" id="PTHR37312:SF1">
    <property type="entry name" value="MEMBRANE-BOUND ACYLTRANSFERASE YKRP-RELATED"/>
    <property type="match status" value="1"/>
</dbReference>
<comment type="caution">
    <text evidence="3">The sequence shown here is derived from an EMBL/GenBank/DDBJ whole genome shotgun (WGS) entry which is preliminary data.</text>
</comment>
<keyword evidence="3" id="KW-0012">Acyltransferase</keyword>
<dbReference type="RefSeq" id="WP_168056983.1">
    <property type="nucleotide sequence ID" value="NZ_JAAOZT010000013.1"/>
</dbReference>
<gene>
    <name evidence="3" type="ORF">HNR39_004002</name>
</gene>
<keyword evidence="1" id="KW-1133">Transmembrane helix</keyword>
<feature type="transmembrane region" description="Helical" evidence="1">
    <location>
        <begin position="234"/>
        <end position="255"/>
    </location>
</feature>
<feature type="transmembrane region" description="Helical" evidence="1">
    <location>
        <begin position="30"/>
        <end position="51"/>
    </location>
</feature>
<organism evidence="3 4">
    <name type="scientific">Glaciimonas immobilis</name>
    <dbReference type="NCBI Taxonomy" id="728004"/>
    <lineage>
        <taxon>Bacteria</taxon>
        <taxon>Pseudomonadati</taxon>
        <taxon>Pseudomonadota</taxon>
        <taxon>Betaproteobacteria</taxon>
        <taxon>Burkholderiales</taxon>
        <taxon>Oxalobacteraceae</taxon>
        <taxon>Glaciimonas</taxon>
    </lineage>
</organism>
<keyword evidence="3" id="KW-0808">Transferase</keyword>
<dbReference type="EC" id="2.3.1.-" evidence="3"/>
<dbReference type="GO" id="GO:0016747">
    <property type="term" value="F:acyltransferase activity, transferring groups other than amino-acyl groups"/>
    <property type="evidence" value="ECO:0007669"/>
    <property type="project" value="InterPro"/>
</dbReference>
<proteinExistence type="predicted"/>
<dbReference type="AlphaFoldDB" id="A0A840RYE5"/>
<dbReference type="EMBL" id="JACHHQ010000011">
    <property type="protein sequence ID" value="MBB5202138.1"/>
    <property type="molecule type" value="Genomic_DNA"/>
</dbReference>
<protein>
    <submittedName>
        <fullName evidence="3">Acyltransferase</fullName>
        <ecNumber evidence="3">2.3.1.-</ecNumber>
    </submittedName>
</protein>
<dbReference type="PANTHER" id="PTHR37312">
    <property type="entry name" value="MEMBRANE-BOUND ACYLTRANSFERASE YKRP-RELATED"/>
    <property type="match status" value="1"/>
</dbReference>
<keyword evidence="4" id="KW-1185">Reference proteome</keyword>
<dbReference type="InterPro" id="IPR052734">
    <property type="entry name" value="Nod_factor_acetyltransferase"/>
</dbReference>
<reference evidence="3 4" key="1">
    <citation type="submission" date="2020-08" db="EMBL/GenBank/DDBJ databases">
        <title>Genomic Encyclopedia of Type Strains, Phase IV (KMG-IV): sequencing the most valuable type-strain genomes for metagenomic binning, comparative biology and taxonomic classification.</title>
        <authorList>
            <person name="Goeker M."/>
        </authorList>
    </citation>
    <scope>NUCLEOTIDE SEQUENCE [LARGE SCALE GENOMIC DNA]</scope>
    <source>
        <strain evidence="3 4">DSM 23240</strain>
    </source>
</reference>
<accession>A0A840RYE5</accession>
<dbReference type="Proteomes" id="UP000571084">
    <property type="component" value="Unassembled WGS sequence"/>
</dbReference>
<sequence length="350" mass="39017">MFNHYDFIDNAKAIGIALIVLGHSKGLPDFVSHLIFGFHVPLFFFISGFLIKSNKLETSIVDNSKKALQNVALPYVLFFIFAYIYWLLTRNIGDKALMYLGTTWHAPVGSFFSGVVSELYVDPPLWFFPCFFSTIIAYHASRKLFSTTTATSLFAAVAFAISILWKSTAAQLPLGLSTMLIALSFYSMGQAVREKNYFTNLTLSDLFLGFFIALASLVYAVSKTGSVDLANMDFGLWPALYLPTAIMGIFATFAISRLLPSSRITKWLSANTLTIFPLHFIFFSLIRGVATLLHLIPHDYRYGLGWSLMSSVLAILLCVPAVYILRLLPLPTDSFGRKRGGTKARNLRSL</sequence>
<dbReference type="Pfam" id="PF01757">
    <property type="entry name" value="Acyl_transf_3"/>
    <property type="match status" value="1"/>
</dbReference>
<evidence type="ECO:0000256" key="1">
    <source>
        <dbReference type="SAM" id="Phobius"/>
    </source>
</evidence>
<feature type="transmembrane region" description="Helical" evidence="1">
    <location>
        <begin position="267"/>
        <end position="286"/>
    </location>
</feature>
<keyword evidence="1" id="KW-0472">Membrane</keyword>
<keyword evidence="1" id="KW-0812">Transmembrane</keyword>
<feature type="transmembrane region" description="Helical" evidence="1">
    <location>
        <begin position="171"/>
        <end position="189"/>
    </location>
</feature>
<feature type="transmembrane region" description="Helical" evidence="1">
    <location>
        <begin position="201"/>
        <end position="222"/>
    </location>
</feature>
<feature type="transmembrane region" description="Helical" evidence="1">
    <location>
        <begin position="306"/>
        <end position="328"/>
    </location>
</feature>
<name>A0A840RYE5_9BURK</name>
<feature type="domain" description="Acyltransferase 3" evidence="2">
    <location>
        <begin position="6"/>
        <end position="319"/>
    </location>
</feature>
<feature type="transmembrane region" description="Helical" evidence="1">
    <location>
        <begin position="71"/>
        <end position="88"/>
    </location>
</feature>
<dbReference type="InterPro" id="IPR002656">
    <property type="entry name" value="Acyl_transf_3_dom"/>
</dbReference>